<dbReference type="PRINTS" id="PR00455">
    <property type="entry name" value="HTHTETR"/>
</dbReference>
<dbReference type="InterPro" id="IPR050109">
    <property type="entry name" value="HTH-type_TetR-like_transc_reg"/>
</dbReference>
<dbReference type="Pfam" id="PF17933">
    <property type="entry name" value="TetR_C_25"/>
    <property type="match status" value="1"/>
</dbReference>
<proteinExistence type="predicted"/>
<feature type="DNA-binding region" description="H-T-H motif" evidence="2">
    <location>
        <begin position="22"/>
        <end position="41"/>
    </location>
</feature>
<feature type="domain" description="HTH tetR-type" evidence="3">
    <location>
        <begin position="1"/>
        <end position="59"/>
    </location>
</feature>
<dbReference type="GO" id="GO:0003700">
    <property type="term" value="F:DNA-binding transcription factor activity"/>
    <property type="evidence" value="ECO:0007669"/>
    <property type="project" value="TreeGrafter"/>
</dbReference>
<dbReference type="InterPro" id="IPR041484">
    <property type="entry name" value="TetR_C_25"/>
</dbReference>
<organism evidence="4 5">
    <name type="scientific">Actinoalloteichus hymeniacidonis</name>
    <dbReference type="NCBI Taxonomy" id="340345"/>
    <lineage>
        <taxon>Bacteria</taxon>
        <taxon>Bacillati</taxon>
        <taxon>Actinomycetota</taxon>
        <taxon>Actinomycetes</taxon>
        <taxon>Pseudonocardiales</taxon>
        <taxon>Pseudonocardiaceae</taxon>
        <taxon>Actinoalloteichus</taxon>
    </lineage>
</organism>
<reference evidence="5" key="1">
    <citation type="submission" date="2016-03" db="EMBL/GenBank/DDBJ databases">
        <title>Complete genome sequence of the type strain Actinoalloteichus hymeniacidonis DSM 45092.</title>
        <authorList>
            <person name="Schaffert L."/>
            <person name="Albersmeier A."/>
            <person name="Winkler A."/>
            <person name="Kalinowski J."/>
            <person name="Zotchev S."/>
            <person name="Ruckert C."/>
        </authorList>
    </citation>
    <scope>NUCLEOTIDE SEQUENCE [LARGE SCALE GENOMIC DNA]</scope>
    <source>
        <strain evidence="5">HPA177(T) (DSM 45092(T))</strain>
    </source>
</reference>
<dbReference type="PROSITE" id="PS50977">
    <property type="entry name" value="HTH_TETR_2"/>
    <property type="match status" value="1"/>
</dbReference>
<gene>
    <name evidence="4" type="ORF">TL08_14930</name>
</gene>
<dbReference type="SUPFAM" id="SSF48498">
    <property type="entry name" value="Tetracyclin repressor-like, C-terminal domain"/>
    <property type="match status" value="1"/>
</dbReference>
<dbReference type="Proteomes" id="UP000095210">
    <property type="component" value="Chromosome"/>
</dbReference>
<dbReference type="GO" id="GO:0000976">
    <property type="term" value="F:transcription cis-regulatory region binding"/>
    <property type="evidence" value="ECO:0007669"/>
    <property type="project" value="TreeGrafter"/>
</dbReference>
<dbReference type="RefSeq" id="WP_172803796.1">
    <property type="nucleotide sequence ID" value="NZ_CP014859.1"/>
</dbReference>
<evidence type="ECO:0000256" key="1">
    <source>
        <dbReference type="ARBA" id="ARBA00023125"/>
    </source>
</evidence>
<dbReference type="InterPro" id="IPR009057">
    <property type="entry name" value="Homeodomain-like_sf"/>
</dbReference>
<keyword evidence="1 2" id="KW-0238">DNA-binding</keyword>
<dbReference type="Pfam" id="PF00440">
    <property type="entry name" value="TetR_N"/>
    <property type="match status" value="1"/>
</dbReference>
<evidence type="ECO:0000256" key="2">
    <source>
        <dbReference type="PROSITE-ProRule" id="PRU00335"/>
    </source>
</evidence>
<dbReference type="AlphaFoldDB" id="A0AAC9MYY1"/>
<dbReference type="KEGG" id="ahm:TL08_14930"/>
<dbReference type="InterPro" id="IPR036271">
    <property type="entry name" value="Tet_transcr_reg_TetR-rel_C_sf"/>
</dbReference>
<dbReference type="InterPro" id="IPR001647">
    <property type="entry name" value="HTH_TetR"/>
</dbReference>
<dbReference type="SUPFAM" id="SSF46689">
    <property type="entry name" value="Homeodomain-like"/>
    <property type="match status" value="1"/>
</dbReference>
<accession>A0AAC9MYY1</accession>
<dbReference type="Gene3D" id="1.10.357.10">
    <property type="entry name" value="Tetracycline Repressor, domain 2"/>
    <property type="match status" value="1"/>
</dbReference>
<dbReference type="EMBL" id="CP014859">
    <property type="protein sequence ID" value="AOS63795.1"/>
    <property type="molecule type" value="Genomic_DNA"/>
</dbReference>
<keyword evidence="5" id="KW-1185">Reference proteome</keyword>
<protein>
    <submittedName>
        <fullName evidence="4">Transcriptional regulator, TetR family</fullName>
    </submittedName>
</protein>
<evidence type="ECO:0000313" key="5">
    <source>
        <dbReference type="Proteomes" id="UP000095210"/>
    </source>
</evidence>
<dbReference type="PANTHER" id="PTHR30055">
    <property type="entry name" value="HTH-TYPE TRANSCRIPTIONAL REGULATOR RUTR"/>
    <property type="match status" value="1"/>
</dbReference>
<evidence type="ECO:0000259" key="3">
    <source>
        <dbReference type="PROSITE" id="PS50977"/>
    </source>
</evidence>
<name>A0AAC9MYY1_9PSEU</name>
<dbReference type="PANTHER" id="PTHR30055:SF146">
    <property type="entry name" value="HTH-TYPE TRANSCRIPTIONAL DUAL REGULATOR CECR"/>
    <property type="match status" value="1"/>
</dbReference>
<sequence length="207" mass="22178">MKARIRDSAVDLFGGKGFAATSVRAIAEAAGASAALVIHHFGTKDTLREACDRYVLDAVFDQKDELITGDLGGVIGSWLADVDRYQPLLDYLARMLVEDSPASAALFDRIVTRTEAMLAAGVQAGIMRPSSDPRALATILATQGLVPLLLQHHLQRALGAAHAPGDVVRRMTIPLIELYTHGLYTDESILASTRQVPDGTDGCRPTE</sequence>
<evidence type="ECO:0000313" key="4">
    <source>
        <dbReference type="EMBL" id="AOS63795.1"/>
    </source>
</evidence>